<dbReference type="InterPro" id="IPR044894">
    <property type="entry name" value="TubC_N_sf"/>
</dbReference>
<dbReference type="SUPFAM" id="SSF53335">
    <property type="entry name" value="S-adenosyl-L-methionine-dependent methyltransferases"/>
    <property type="match status" value="1"/>
</dbReference>
<organism evidence="8 9">
    <name type="scientific">Isoptericola halotolerans</name>
    <dbReference type="NCBI Taxonomy" id="300560"/>
    <lineage>
        <taxon>Bacteria</taxon>
        <taxon>Bacillati</taxon>
        <taxon>Actinomycetota</taxon>
        <taxon>Actinomycetes</taxon>
        <taxon>Micrococcales</taxon>
        <taxon>Promicromonosporaceae</taxon>
        <taxon>Isoptericola</taxon>
    </lineage>
</organism>
<dbReference type="InterPro" id="IPR041464">
    <property type="entry name" value="TubC_N"/>
</dbReference>
<dbReference type="Gene3D" id="1.10.10.1830">
    <property type="entry name" value="Non-ribosomal peptide synthase, adenylation domain"/>
    <property type="match status" value="1"/>
</dbReference>
<dbReference type="Pfam" id="PF00501">
    <property type="entry name" value="AMP-binding"/>
    <property type="match status" value="1"/>
</dbReference>
<comment type="pathway">
    <text evidence="2">Siderophore biosynthesis; mycobactin biosynthesis.</text>
</comment>
<dbReference type="Gene3D" id="3.40.50.12780">
    <property type="entry name" value="N-terminal domain of ligase-like"/>
    <property type="match status" value="1"/>
</dbReference>
<dbReference type="InterPro" id="IPR001242">
    <property type="entry name" value="Condensation_dom"/>
</dbReference>
<dbReference type="CDD" id="cd02440">
    <property type="entry name" value="AdoMet_MTases"/>
    <property type="match status" value="1"/>
</dbReference>
<dbReference type="Pfam" id="PF18563">
    <property type="entry name" value="TubC_N"/>
    <property type="match status" value="1"/>
</dbReference>
<evidence type="ECO:0000256" key="5">
    <source>
        <dbReference type="ARBA" id="ARBA00022598"/>
    </source>
</evidence>
<comment type="similarity">
    <text evidence="3">Belongs to the ATP-dependent AMP-binding enzyme family. MbtB subfamily.</text>
</comment>
<dbReference type="Proteomes" id="UP000757540">
    <property type="component" value="Unassembled WGS sequence"/>
</dbReference>
<dbReference type="NCBIfam" id="TIGR01733">
    <property type="entry name" value="AA-adenyl-dom"/>
    <property type="match status" value="1"/>
</dbReference>
<gene>
    <name evidence="8" type="ORF">HDG69_003270</name>
</gene>
<dbReference type="Pfam" id="PF00975">
    <property type="entry name" value="Thioesterase"/>
    <property type="match status" value="1"/>
</dbReference>
<evidence type="ECO:0000256" key="2">
    <source>
        <dbReference type="ARBA" id="ARBA00005102"/>
    </source>
</evidence>
<dbReference type="InterPro" id="IPR020459">
    <property type="entry name" value="AMP-binding"/>
</dbReference>
<dbReference type="Pfam" id="PF08242">
    <property type="entry name" value="Methyltransf_12"/>
    <property type="match status" value="1"/>
</dbReference>
<dbReference type="CDD" id="cd19535">
    <property type="entry name" value="Cyc_NRPS"/>
    <property type="match status" value="1"/>
</dbReference>
<evidence type="ECO:0000259" key="7">
    <source>
        <dbReference type="PROSITE" id="PS50075"/>
    </source>
</evidence>
<dbReference type="RefSeq" id="WP_343036479.1">
    <property type="nucleotide sequence ID" value="NZ_BAAAML010000003.1"/>
</dbReference>
<accession>A0ABX2A9E4</accession>
<dbReference type="InterPro" id="IPR057737">
    <property type="entry name" value="Condensation_MtbB-like"/>
</dbReference>
<dbReference type="PANTHER" id="PTHR45527:SF10">
    <property type="entry name" value="PYOCHELIN SYNTHASE PCHF"/>
    <property type="match status" value="1"/>
</dbReference>
<evidence type="ECO:0000313" key="9">
    <source>
        <dbReference type="Proteomes" id="UP000757540"/>
    </source>
</evidence>
<dbReference type="Gene3D" id="3.30.559.10">
    <property type="entry name" value="Chloramphenicol acetyltransferase-like domain"/>
    <property type="match status" value="1"/>
</dbReference>
<dbReference type="SUPFAM" id="SSF47336">
    <property type="entry name" value="ACP-like"/>
    <property type="match status" value="1"/>
</dbReference>
<dbReference type="Gene3D" id="3.40.50.1820">
    <property type="entry name" value="alpha/beta hydrolase"/>
    <property type="match status" value="1"/>
</dbReference>
<dbReference type="Pfam" id="PF00668">
    <property type="entry name" value="Condensation"/>
    <property type="match status" value="1"/>
</dbReference>
<dbReference type="InterPro" id="IPR029058">
    <property type="entry name" value="AB_hydrolase_fold"/>
</dbReference>
<dbReference type="Gene3D" id="3.40.50.150">
    <property type="entry name" value="Vaccinia Virus protein VP39"/>
    <property type="match status" value="1"/>
</dbReference>
<dbReference type="SUPFAM" id="SSF56801">
    <property type="entry name" value="Acetyl-CoA synthetase-like"/>
    <property type="match status" value="1"/>
</dbReference>
<feature type="domain" description="Carrier" evidence="7">
    <location>
        <begin position="1428"/>
        <end position="1509"/>
    </location>
</feature>
<proteinExistence type="inferred from homology"/>
<dbReference type="Gene3D" id="3.30.559.30">
    <property type="entry name" value="Nonribosomal peptide synthetase, condensation domain"/>
    <property type="match status" value="1"/>
</dbReference>
<dbReference type="InterPro" id="IPR045851">
    <property type="entry name" value="AMP-bd_C_sf"/>
</dbReference>
<comment type="caution">
    <text evidence="8">The sequence shown here is derived from an EMBL/GenBank/DDBJ whole genome shotgun (WGS) entry which is preliminary data.</text>
</comment>
<dbReference type="Pfam" id="PF00550">
    <property type="entry name" value="PP-binding"/>
    <property type="match status" value="1"/>
</dbReference>
<dbReference type="InterPro" id="IPR042099">
    <property type="entry name" value="ANL_N_sf"/>
</dbReference>
<protein>
    <recommendedName>
        <fullName evidence="4">Phenyloxazoline synthase MbtB</fullName>
    </recommendedName>
    <alternativeName>
        <fullName evidence="6">Mycobactin synthetase protein B</fullName>
    </alternativeName>
</protein>
<name>A0ABX2A9E4_9MICO</name>
<keyword evidence="5" id="KW-0436">Ligase</keyword>
<evidence type="ECO:0000256" key="1">
    <source>
        <dbReference type="ARBA" id="ARBA00001957"/>
    </source>
</evidence>
<dbReference type="PANTHER" id="PTHR45527">
    <property type="entry name" value="NONRIBOSOMAL PEPTIDE SYNTHETASE"/>
    <property type="match status" value="1"/>
</dbReference>
<comment type="cofactor">
    <cofactor evidence="1">
        <name>pantetheine 4'-phosphate</name>
        <dbReference type="ChEBI" id="CHEBI:47942"/>
    </cofactor>
</comment>
<dbReference type="InterPro" id="IPR023213">
    <property type="entry name" value="CAT-like_dom_sf"/>
</dbReference>
<dbReference type="InterPro" id="IPR013217">
    <property type="entry name" value="Methyltransf_12"/>
</dbReference>
<dbReference type="Gene3D" id="1.10.1200.10">
    <property type="entry name" value="ACP-like"/>
    <property type="match status" value="1"/>
</dbReference>
<dbReference type="InterPro" id="IPR036736">
    <property type="entry name" value="ACP-like_sf"/>
</dbReference>
<sequence>MSIVSIAAAITDLAQDGVGLWADGEQLRFRAPAGSLDAGRKAWLTENKAEVLAHLRHVGATRETPTTALASADRPGPALVPAPEDRHRPFPLTELQAAYLLGRGSAFEYGGVACHAYLELRYDRPEQRARLTDGRLDVAWRAVVSAHDMLRAVIHTDGFQSVLPEVTAPAVPVHRGELADEVRERLEQRVPQPDRWPLIAVEVTDHDDHTLLHLSVDLVVLDHASLHLLVTELEARLFDDAAPEPPGCTFRDYVVARRGELDGPQHERDRAYWQERLATLPPAPELPRAEWATTPPPAGRPFRRHATLLDPVRTATLTERAREAGLSLSTVLLTCYAEVVGRWSRRPGFTVVIPTFTREIAGDTRPHPDIDRVLGDFTATELLAVDTAGPATPVERGRRLQAQLLEDLAHRSFSGSQVQTERSRDDGNPELFPVVFTSTVDQDLPPTAGRVAHARTQSPQVWLDCQVMRDGDGLVLSWDVRDGVLPDGVTDDMFSAWVDLVDRLVDDPSTWSDPDPVRLPAADRARREAANATDAPLPDGLLHDDVLTVARTAPDRTAVVGADGSLTFGELVGRARGVAHALTAEGVAPQDRVAIVMDKCPEQVVAALGVLLAGAVYVPVETTSPASRRAAIVADAGATAVLTVAALRTAASQGVDVPVVAVDEVPPRDDAPSTSTTPDDLAYVIYTSGSTGTPKGVMIAHRAARNTCVDVDERFAVGPQDAVLGLAGLGFDLSVWDVFGVLGAGGRLVLPAADRRGDAAHWAELVEQHGVTLWNTVPGQLQMLSDYARSSGAAQLRTLRLALLSGDWIPVTLPDQVREQLPGLEVVSLGGATEGAIWSIWHPVGAVDRERPSIPYGTPLRNQRFAVRDHRGRDAPAWVPGELEIIGAGVADGYLGDPERTGERFGVGTDGLRTYRTGDVGRWVGDGTLEFLGREDSQVKIRGYRIELAEVEAAVLDHPGVGQAAVVVDDERRHLVAAVEPAARPVPDPSAEPAVASLRTRLVTPRVDSAAVAASVEAADQVGLDVIVTTLAPALGDGAALTAEEISDRLDVAPEMRSVVRRWLRVLTRHDLAFADGPRHRLAPEASDRPVDRHADELAARAGAAGWSTALPELLARCGKEMPALLRGERDIRSLLVDAPGTGEQAGTAVMAAAYRHNLAVAELTDALAVAIGEQCALVDGATVLEVGAGAGDTTEAVVAATASLDVTVVATDASPLAAARLAERFDGVEQVRCERFDPDVDLSAQGREPCSVDVVIAAHSLHTCRDVPAALARLVELLRPGGWLVVVDNVRDDDPALAVSMELLEMTHGPFDDRRASSDRLFLDTAELHDALEAAGAVPVVSGPAPEDGLATAGQHLVLARAKPDRTPVRAEDVERSVRRRLPEYMVPSRWRVLDRLPTTANRKVDRAALLALAGPRATEAAAGADEPMSVMERQIAGLWAELLGLDHVGRDDDFFALGGDSLLVARFVGLLRERVPDVIAVQWEVVLRHMLRQPTVAHLARYLTEVSRAQDPAAAAPTAVRTSPLVPLHGSGDGPTTVLVHAGTGTAMPYRALVTDIRRRSAGTSSIAALEICDLAAFQDDDPDGLIERIAADYAEALVSSDPGEIHLVGYCLGGLIATEVARHLADRGHDVRSLTVVSSHSPAFRLDDEVLAEYSFSVMMGIDPADLGYPGDELRVAQATDEVLRRSPGVIPDGGLAALDGDFADVGAAFGALAELTVEQRVERMCEAVPADAGMYSPEHMMRLLRTFRQSVFAISRYRPDPYLGDVTFCRHSGTYPFPGSKEAVTAQWEQVVLGDLDILDVAGDHFTCLTSENSAGIVEILQRTTDGAVLR</sequence>
<reference evidence="8 9" key="1">
    <citation type="submission" date="2020-05" db="EMBL/GenBank/DDBJ databases">
        <title>Genomic Encyclopedia of Type Strains, Phase III (KMG-III): the genomes of soil and plant-associated and newly described type strains.</title>
        <authorList>
            <person name="Whitman W."/>
        </authorList>
    </citation>
    <scope>NUCLEOTIDE SEQUENCE [LARGE SCALE GENOMIC DNA]</scope>
    <source>
        <strain evidence="8 9">KCTC 19046</strain>
    </source>
</reference>
<dbReference type="InterPro" id="IPR020845">
    <property type="entry name" value="AMP-binding_CS"/>
</dbReference>
<dbReference type="PROSITE" id="PS00455">
    <property type="entry name" value="AMP_BINDING"/>
    <property type="match status" value="1"/>
</dbReference>
<dbReference type="EMBL" id="JABEZU010000004">
    <property type="protein sequence ID" value="NOV98675.1"/>
    <property type="molecule type" value="Genomic_DNA"/>
</dbReference>
<evidence type="ECO:0000313" key="8">
    <source>
        <dbReference type="EMBL" id="NOV98675.1"/>
    </source>
</evidence>
<dbReference type="InterPro" id="IPR000873">
    <property type="entry name" value="AMP-dep_synth/lig_dom"/>
</dbReference>
<dbReference type="SUPFAM" id="SSF52777">
    <property type="entry name" value="CoA-dependent acyltransferases"/>
    <property type="match status" value="2"/>
</dbReference>
<keyword evidence="9" id="KW-1185">Reference proteome</keyword>
<dbReference type="InterPro" id="IPR010071">
    <property type="entry name" value="AA_adenyl_dom"/>
</dbReference>
<dbReference type="InterPro" id="IPR001031">
    <property type="entry name" value="Thioesterase"/>
</dbReference>
<dbReference type="InterPro" id="IPR009081">
    <property type="entry name" value="PP-bd_ACP"/>
</dbReference>
<dbReference type="InterPro" id="IPR029063">
    <property type="entry name" value="SAM-dependent_MTases_sf"/>
</dbReference>
<evidence type="ECO:0000256" key="3">
    <source>
        <dbReference type="ARBA" id="ARBA00007380"/>
    </source>
</evidence>
<dbReference type="Gene3D" id="3.30.300.30">
    <property type="match status" value="2"/>
</dbReference>
<dbReference type="PRINTS" id="PR00154">
    <property type="entry name" value="AMPBINDING"/>
</dbReference>
<evidence type="ECO:0000256" key="4">
    <source>
        <dbReference type="ARBA" id="ARBA00016743"/>
    </source>
</evidence>
<dbReference type="SUPFAM" id="SSF53474">
    <property type="entry name" value="alpha/beta-Hydrolases"/>
    <property type="match status" value="1"/>
</dbReference>
<dbReference type="PROSITE" id="PS50075">
    <property type="entry name" value="CARRIER"/>
    <property type="match status" value="1"/>
</dbReference>
<evidence type="ECO:0000256" key="6">
    <source>
        <dbReference type="ARBA" id="ARBA00033440"/>
    </source>
</evidence>